<dbReference type="EMBL" id="QXXA01000010">
    <property type="protein sequence ID" value="NBI07083.1"/>
    <property type="molecule type" value="Genomic_DNA"/>
</dbReference>
<dbReference type="GO" id="GO:0003700">
    <property type="term" value="F:DNA-binding transcription factor activity"/>
    <property type="evidence" value="ECO:0007669"/>
    <property type="project" value="InterPro"/>
</dbReference>
<reference evidence="5 6" key="1">
    <citation type="submission" date="2018-08" db="EMBL/GenBank/DDBJ databases">
        <title>Murine metabolic-syndrome-specific gut microbial biobank.</title>
        <authorList>
            <person name="Liu C."/>
        </authorList>
    </citation>
    <scope>NUCLEOTIDE SEQUENCE [LARGE SCALE GENOMIC DNA]</scope>
    <source>
        <strain evidence="5 6">583</strain>
    </source>
</reference>
<dbReference type="PANTHER" id="PTHR43280">
    <property type="entry name" value="ARAC-FAMILY TRANSCRIPTIONAL REGULATOR"/>
    <property type="match status" value="1"/>
</dbReference>
<evidence type="ECO:0000259" key="4">
    <source>
        <dbReference type="PROSITE" id="PS01124"/>
    </source>
</evidence>
<dbReference type="Gene3D" id="2.60.120.10">
    <property type="entry name" value="Jelly Rolls"/>
    <property type="match status" value="1"/>
</dbReference>
<dbReference type="RefSeq" id="WP_160197554.1">
    <property type="nucleotide sequence ID" value="NZ_QXXA01000010.1"/>
</dbReference>
<dbReference type="Gene3D" id="1.10.10.60">
    <property type="entry name" value="Homeodomain-like"/>
    <property type="match status" value="2"/>
</dbReference>
<dbReference type="PROSITE" id="PS01124">
    <property type="entry name" value="HTH_ARAC_FAMILY_2"/>
    <property type="match status" value="1"/>
</dbReference>
<dbReference type="SUPFAM" id="SSF51215">
    <property type="entry name" value="Regulatory protein AraC"/>
    <property type="match status" value="1"/>
</dbReference>
<gene>
    <name evidence="5" type="ORF">D3Z33_09480</name>
</gene>
<dbReference type="GO" id="GO:0043565">
    <property type="term" value="F:sequence-specific DNA binding"/>
    <property type="evidence" value="ECO:0007669"/>
    <property type="project" value="InterPro"/>
</dbReference>
<dbReference type="PROSITE" id="PS00041">
    <property type="entry name" value="HTH_ARAC_FAMILY_1"/>
    <property type="match status" value="1"/>
</dbReference>
<dbReference type="Pfam" id="PF12833">
    <property type="entry name" value="HTH_18"/>
    <property type="match status" value="1"/>
</dbReference>
<dbReference type="PRINTS" id="PR00032">
    <property type="entry name" value="HTHARAC"/>
</dbReference>
<evidence type="ECO:0000313" key="6">
    <source>
        <dbReference type="Proteomes" id="UP000467132"/>
    </source>
</evidence>
<protein>
    <submittedName>
        <fullName evidence="5">AraC family transcriptional regulator</fullName>
    </submittedName>
</protein>
<accession>A0A845R3H4</accession>
<dbReference type="PANTHER" id="PTHR43280:SF34">
    <property type="entry name" value="ARAC-FAMILY TRANSCRIPTIONAL REGULATOR"/>
    <property type="match status" value="1"/>
</dbReference>
<dbReference type="InterPro" id="IPR003313">
    <property type="entry name" value="AraC-bd"/>
</dbReference>
<dbReference type="InterPro" id="IPR009057">
    <property type="entry name" value="Homeodomain-like_sf"/>
</dbReference>
<keyword evidence="6" id="KW-1185">Reference proteome</keyword>
<dbReference type="OrthoDB" id="9791615at2"/>
<dbReference type="InterPro" id="IPR020449">
    <property type="entry name" value="Tscrpt_reg_AraC-type_HTH"/>
</dbReference>
<keyword evidence="2" id="KW-0238">DNA-binding</keyword>
<dbReference type="Pfam" id="PF02311">
    <property type="entry name" value="AraC_binding"/>
    <property type="match status" value="1"/>
</dbReference>
<dbReference type="Proteomes" id="UP000467132">
    <property type="component" value="Unassembled WGS sequence"/>
</dbReference>
<dbReference type="InterPro" id="IPR018060">
    <property type="entry name" value="HTH_AraC"/>
</dbReference>
<proteinExistence type="predicted"/>
<evidence type="ECO:0000256" key="2">
    <source>
        <dbReference type="ARBA" id="ARBA00023125"/>
    </source>
</evidence>
<dbReference type="InterPro" id="IPR018062">
    <property type="entry name" value="HTH_AraC-typ_CS"/>
</dbReference>
<evidence type="ECO:0000313" key="5">
    <source>
        <dbReference type="EMBL" id="NBI07083.1"/>
    </source>
</evidence>
<evidence type="ECO:0000256" key="1">
    <source>
        <dbReference type="ARBA" id="ARBA00023015"/>
    </source>
</evidence>
<sequence length="276" mass="33008">MDYQNIDMNYLTLSSIKDGLKEHYHNGYELIFITEGSSKFIINNSNYDFPKNHLLFINNVEKHKMFPKSIPYSRYMVIIDSDYLDDIIKENELLSIFKIRPSNFKHGFRIIDEDVPFVKSILNNLNNIYSKKESLWYIEFTSTLASFLVYIYRNYNNQFPIMNVKKSEQKVFEIQQYIDKNFKKNITLNFLSSKFFISKYYLSHTFKHVTGFTIKQYILLKRIAHAKDRLYHTDDDITTIALSSGFNSQSNFIRLFKKKESITPLKFRKYHKENTV</sequence>
<organism evidence="5 6">
    <name type="scientific">Senegalia massiliensis</name>
    <dbReference type="NCBI Taxonomy" id="1720316"/>
    <lineage>
        <taxon>Bacteria</taxon>
        <taxon>Bacillati</taxon>
        <taxon>Bacillota</taxon>
        <taxon>Clostridia</taxon>
        <taxon>Eubacteriales</taxon>
        <taxon>Clostridiaceae</taxon>
        <taxon>Senegalia</taxon>
    </lineage>
</organism>
<dbReference type="InterPro" id="IPR014710">
    <property type="entry name" value="RmlC-like_jellyroll"/>
</dbReference>
<feature type="domain" description="HTH araC/xylS-type" evidence="4">
    <location>
        <begin position="172"/>
        <end position="270"/>
    </location>
</feature>
<dbReference type="InterPro" id="IPR037923">
    <property type="entry name" value="HTH-like"/>
</dbReference>
<dbReference type="SMART" id="SM00342">
    <property type="entry name" value="HTH_ARAC"/>
    <property type="match status" value="1"/>
</dbReference>
<dbReference type="SUPFAM" id="SSF46689">
    <property type="entry name" value="Homeodomain-like"/>
    <property type="match status" value="2"/>
</dbReference>
<keyword evidence="3" id="KW-0804">Transcription</keyword>
<dbReference type="AlphaFoldDB" id="A0A845R3H4"/>
<comment type="caution">
    <text evidence="5">The sequence shown here is derived from an EMBL/GenBank/DDBJ whole genome shotgun (WGS) entry which is preliminary data.</text>
</comment>
<evidence type="ECO:0000256" key="3">
    <source>
        <dbReference type="ARBA" id="ARBA00023163"/>
    </source>
</evidence>
<keyword evidence="1" id="KW-0805">Transcription regulation</keyword>
<name>A0A845R3H4_9CLOT</name>